<comment type="caution">
    <text evidence="8">The sequence shown here is derived from an EMBL/GenBank/DDBJ whole genome shotgun (WGS) entry which is preliminary data.</text>
</comment>
<comment type="similarity">
    <text evidence="5">Belongs to the eIF-3 subunit M family.</text>
</comment>
<evidence type="ECO:0000313" key="9">
    <source>
        <dbReference type="Proteomes" id="UP000224854"/>
    </source>
</evidence>
<evidence type="ECO:0000256" key="1">
    <source>
        <dbReference type="ARBA" id="ARBA00008482"/>
    </source>
</evidence>
<dbReference type="Proteomes" id="UP000224854">
    <property type="component" value="Unassembled WGS sequence"/>
</dbReference>
<keyword evidence="3 5" id="KW-0396">Initiation factor</keyword>
<comment type="subcellular location">
    <subcellularLocation>
        <location evidence="5">Cytoplasm</location>
    </subcellularLocation>
</comment>
<dbReference type="GO" id="GO:0001732">
    <property type="term" value="P:formation of cytoplasmic translation initiation complex"/>
    <property type="evidence" value="ECO:0007669"/>
    <property type="project" value="UniProtKB-UniRule"/>
</dbReference>
<dbReference type="PANTHER" id="PTHR15350:SF2">
    <property type="entry name" value="EUKARYOTIC TRANSLATION INITIATION FACTOR 3 SUBUNIT M"/>
    <property type="match status" value="1"/>
</dbReference>
<reference evidence="8 9" key="1">
    <citation type="submission" date="2017-06" db="EMBL/GenBank/DDBJ databases">
        <title>Ant-infecting Ophiocordyceps genomes reveal a high diversity of potential behavioral manipulation genes and a possible major role for enterotoxins.</title>
        <authorList>
            <person name="De Bekker C."/>
            <person name="Evans H.C."/>
            <person name="Brachmann A."/>
            <person name="Hughes D.P."/>
        </authorList>
    </citation>
    <scope>NUCLEOTIDE SEQUENCE [LARGE SCALE GENOMIC DNA]</scope>
    <source>
        <strain evidence="8 9">1348a</strain>
    </source>
</reference>
<feature type="compositionally biased region" description="Basic and acidic residues" evidence="6">
    <location>
        <begin position="497"/>
        <end position="506"/>
    </location>
</feature>
<dbReference type="PANTHER" id="PTHR15350">
    <property type="entry name" value="COP9 SIGNALOSOME COMPLEX SUBUNIT 7/DENDRITIC CELL PROTEIN GA17"/>
    <property type="match status" value="1"/>
</dbReference>
<dbReference type="Pfam" id="PF01399">
    <property type="entry name" value="PCI"/>
    <property type="match status" value="1"/>
</dbReference>
<dbReference type="GO" id="GO:0003743">
    <property type="term" value="F:translation initiation factor activity"/>
    <property type="evidence" value="ECO:0007669"/>
    <property type="project" value="UniProtKB-UniRule"/>
</dbReference>
<evidence type="ECO:0000256" key="2">
    <source>
        <dbReference type="ARBA" id="ARBA00022490"/>
    </source>
</evidence>
<proteinExistence type="inferred from homology"/>
<keyword evidence="9" id="KW-1185">Reference proteome</keyword>
<dbReference type="InterPro" id="IPR027528">
    <property type="entry name" value="eIF3m"/>
</dbReference>
<organism evidence="8 9">
    <name type="scientific">Ophiocordyceps australis</name>
    <dbReference type="NCBI Taxonomy" id="1399860"/>
    <lineage>
        <taxon>Eukaryota</taxon>
        <taxon>Fungi</taxon>
        <taxon>Dikarya</taxon>
        <taxon>Ascomycota</taxon>
        <taxon>Pezizomycotina</taxon>
        <taxon>Sordariomycetes</taxon>
        <taxon>Hypocreomycetidae</taxon>
        <taxon>Hypocreales</taxon>
        <taxon>Ophiocordycipitaceae</taxon>
        <taxon>Ophiocordyceps</taxon>
    </lineage>
</organism>
<dbReference type="AlphaFoldDB" id="A0A2C5Z5Y6"/>
<dbReference type="OrthoDB" id="10267031at2759"/>
<evidence type="ECO:0000256" key="3">
    <source>
        <dbReference type="ARBA" id="ARBA00022540"/>
    </source>
</evidence>
<feature type="domain" description="PCI" evidence="7">
    <location>
        <begin position="261"/>
        <end position="432"/>
    </location>
</feature>
<comment type="subunit">
    <text evidence="5">Component of the eukaryotic translation initiation factor 3 (eIF-3) complex.</text>
</comment>
<dbReference type="Pfam" id="PF18005">
    <property type="entry name" value="eIF3m_C_helix"/>
    <property type="match status" value="1"/>
</dbReference>
<evidence type="ECO:0000259" key="7">
    <source>
        <dbReference type="PROSITE" id="PS50250"/>
    </source>
</evidence>
<dbReference type="GO" id="GO:0033290">
    <property type="term" value="C:eukaryotic 48S preinitiation complex"/>
    <property type="evidence" value="ECO:0007669"/>
    <property type="project" value="UniProtKB-UniRule"/>
</dbReference>
<comment type="similarity">
    <text evidence="1">Belongs to the CSN7/EIF3M family. CSN7 subfamily.</text>
</comment>
<gene>
    <name evidence="8" type="ORF">CDD82_4542</name>
</gene>
<feature type="compositionally biased region" description="Basic and acidic residues" evidence="6">
    <location>
        <begin position="465"/>
        <end position="483"/>
    </location>
</feature>
<dbReference type="EMBL" id="NJEU01000385">
    <property type="protein sequence ID" value="PHH75200.1"/>
    <property type="molecule type" value="Genomic_DNA"/>
</dbReference>
<dbReference type="SMART" id="SM00088">
    <property type="entry name" value="PINT"/>
    <property type="match status" value="1"/>
</dbReference>
<dbReference type="InterPro" id="IPR045237">
    <property type="entry name" value="COPS7/eIF3m"/>
</dbReference>
<sequence>MMLNMSLVFSGMASIEPRYFDARTGFSLPSRIGLRPPRETLCLDRDLELGVVSHWIRSTRKILHQAASRLGQGSEMATSKSNGQPQLLFVDGTLEELAKEMADYLKSDEAKQLLTKGAAKEEVLSKLVAASQALSTVPEKEYTAASNLMIHLVLQSADPKKHLPALCSNLAKPPMGNSPVHGPGLSLNALTTVFNLLKQEDPIRARVFMEIIKFLRAYGMFDSLRPYLDKLPDWIDSWDCGEEFERKLYQEVADAALEAGEDELSYESILKALRTFDDDDKEELSSDQAQRISLRAVKMAISSNTHFLFQDIRAVPSVQALSESHPIYSQLLDIFAEQDLEDYNDFNDEHKGWIEQQKFDQVKLHRKMRLLTFASLAAATPSREIEYAKIAKALQIPEEDVEMWAIDVIRAGLVEGKLSQKRSMFLVHKVTYRVFGQRQYQELATRVDHWRATLQNVLGVLKQEHENAKSQREREMQDLERKMNNAGMGQGVQGRRQQRERTDNDD</sequence>
<name>A0A2C5Z5Y6_9HYPO</name>
<protein>
    <recommendedName>
        <fullName evidence="5">Eukaryotic translation initiation factor 3 subunit M</fullName>
        <shortName evidence="5">eIF3m</shortName>
    </recommendedName>
</protein>
<dbReference type="InterPro" id="IPR040750">
    <property type="entry name" value="eIF3m_C_helix"/>
</dbReference>
<dbReference type="GO" id="GO:0016282">
    <property type="term" value="C:eukaryotic 43S preinitiation complex"/>
    <property type="evidence" value="ECO:0007669"/>
    <property type="project" value="UniProtKB-UniRule"/>
</dbReference>
<evidence type="ECO:0000256" key="4">
    <source>
        <dbReference type="ARBA" id="ARBA00022917"/>
    </source>
</evidence>
<dbReference type="HAMAP" id="MF_03012">
    <property type="entry name" value="eIF3m"/>
    <property type="match status" value="1"/>
</dbReference>
<comment type="function">
    <text evidence="5">Component of the eukaryotic translation initiation factor 3 (eIF-3) complex, which is involved in protein synthesis of a specialized repertoire of mRNAs and, together with other initiation factors, stimulates binding of mRNA and methionyl-tRNAi to the 40S ribosome. The eIF-3 complex specifically targets and initiates translation of a subset of mRNAs involved in cell proliferation.</text>
</comment>
<evidence type="ECO:0000313" key="8">
    <source>
        <dbReference type="EMBL" id="PHH75200.1"/>
    </source>
</evidence>
<dbReference type="InterPro" id="IPR000717">
    <property type="entry name" value="PCI_dom"/>
</dbReference>
<dbReference type="PROSITE" id="PS50250">
    <property type="entry name" value="PCI"/>
    <property type="match status" value="1"/>
</dbReference>
<evidence type="ECO:0000256" key="6">
    <source>
        <dbReference type="SAM" id="MobiDB-lite"/>
    </source>
</evidence>
<feature type="region of interest" description="Disordered" evidence="6">
    <location>
        <begin position="465"/>
        <end position="506"/>
    </location>
</feature>
<evidence type="ECO:0000256" key="5">
    <source>
        <dbReference type="HAMAP-Rule" id="MF_03012"/>
    </source>
</evidence>
<keyword evidence="4 5" id="KW-0648">Protein biosynthesis</keyword>
<dbReference type="GO" id="GO:0071541">
    <property type="term" value="C:eukaryotic translation initiation factor 3 complex, eIF3m"/>
    <property type="evidence" value="ECO:0007669"/>
    <property type="project" value="UniProtKB-UniRule"/>
</dbReference>
<keyword evidence="2 5" id="KW-0963">Cytoplasm</keyword>
<accession>A0A2C5Z5Y6</accession>